<proteinExistence type="predicted"/>
<gene>
    <name evidence="2" type="ORF">Pla8534_14450</name>
</gene>
<evidence type="ECO:0000313" key="3">
    <source>
        <dbReference type="Proteomes" id="UP000317648"/>
    </source>
</evidence>
<dbReference type="Gene3D" id="3.40.720.10">
    <property type="entry name" value="Alkaline Phosphatase, subunit A"/>
    <property type="match status" value="1"/>
</dbReference>
<dbReference type="Proteomes" id="UP000317648">
    <property type="component" value="Chromosome"/>
</dbReference>
<accession>A0A518DPA4</accession>
<dbReference type="EMBL" id="CP036433">
    <property type="protein sequence ID" value="QDU93664.1"/>
    <property type="molecule type" value="Genomic_DNA"/>
</dbReference>
<dbReference type="KEGG" id="lcre:Pla8534_14450"/>
<reference evidence="2 3" key="1">
    <citation type="submission" date="2019-02" db="EMBL/GenBank/DDBJ databases">
        <title>Deep-cultivation of Planctomycetes and their phenomic and genomic characterization uncovers novel biology.</title>
        <authorList>
            <person name="Wiegand S."/>
            <person name="Jogler M."/>
            <person name="Boedeker C."/>
            <person name="Pinto D."/>
            <person name="Vollmers J."/>
            <person name="Rivas-Marin E."/>
            <person name="Kohn T."/>
            <person name="Peeters S.H."/>
            <person name="Heuer A."/>
            <person name="Rast P."/>
            <person name="Oberbeckmann S."/>
            <person name="Bunk B."/>
            <person name="Jeske O."/>
            <person name="Meyerdierks A."/>
            <person name="Storesund J.E."/>
            <person name="Kallscheuer N."/>
            <person name="Luecker S."/>
            <person name="Lage O.M."/>
            <person name="Pohl T."/>
            <person name="Merkel B.J."/>
            <person name="Hornburger P."/>
            <person name="Mueller R.-W."/>
            <person name="Bruemmer F."/>
            <person name="Labrenz M."/>
            <person name="Spormann A.M."/>
            <person name="Op den Camp H."/>
            <person name="Overmann J."/>
            <person name="Amann R."/>
            <person name="Jetten M.S.M."/>
            <person name="Mascher T."/>
            <person name="Medema M.H."/>
            <person name="Devos D.P."/>
            <person name="Kaster A.-K."/>
            <person name="Ovreas L."/>
            <person name="Rohde M."/>
            <person name="Galperin M.Y."/>
            <person name="Jogler C."/>
        </authorList>
    </citation>
    <scope>NUCLEOTIDE SEQUENCE [LARGE SCALE GENOMIC DNA]</scope>
    <source>
        <strain evidence="2 3">Pla85_3_4</strain>
    </source>
</reference>
<dbReference type="AlphaFoldDB" id="A0A518DPA4"/>
<dbReference type="InterPro" id="IPR010869">
    <property type="entry name" value="DUF1501"/>
</dbReference>
<keyword evidence="3" id="KW-1185">Reference proteome</keyword>
<evidence type="ECO:0008006" key="4">
    <source>
        <dbReference type="Google" id="ProtNLM"/>
    </source>
</evidence>
<evidence type="ECO:0000313" key="2">
    <source>
        <dbReference type="EMBL" id="QDU93664.1"/>
    </source>
</evidence>
<dbReference type="InterPro" id="IPR017850">
    <property type="entry name" value="Alkaline_phosphatase_core_sf"/>
</dbReference>
<organism evidence="2 3">
    <name type="scientific">Lignipirellula cremea</name>
    <dbReference type="NCBI Taxonomy" id="2528010"/>
    <lineage>
        <taxon>Bacteria</taxon>
        <taxon>Pseudomonadati</taxon>
        <taxon>Planctomycetota</taxon>
        <taxon>Planctomycetia</taxon>
        <taxon>Pirellulales</taxon>
        <taxon>Pirellulaceae</taxon>
        <taxon>Lignipirellula</taxon>
    </lineage>
</organism>
<dbReference type="PANTHER" id="PTHR43737">
    <property type="entry name" value="BLL7424 PROTEIN"/>
    <property type="match status" value="1"/>
</dbReference>
<dbReference type="SUPFAM" id="SSF53649">
    <property type="entry name" value="Alkaline phosphatase-like"/>
    <property type="match status" value="1"/>
</dbReference>
<dbReference type="OrthoDB" id="127333at2"/>
<feature type="region of interest" description="Disordered" evidence="1">
    <location>
        <begin position="41"/>
        <end position="64"/>
    </location>
</feature>
<dbReference type="Pfam" id="PF07394">
    <property type="entry name" value="DUF1501"/>
    <property type="match status" value="1"/>
</dbReference>
<protein>
    <recommendedName>
        <fullName evidence="4">Sulfatase</fullName>
    </recommendedName>
</protein>
<evidence type="ECO:0000256" key="1">
    <source>
        <dbReference type="SAM" id="MobiDB-lite"/>
    </source>
</evidence>
<sequence>MTPSPLLQQTRRHFFQDCGVGVGKIALASLLAEGAGRQLLAAPGNPHEAGQTTDDNPTAPRPPHFPAKAKRVIYLFMAGAPSQLDLFDYKPELVQLEGKPIPPSVIQGQRYAFIQPDAAVLAPRFPFARHGDSGAQISSALPHLAKVVDEISLVRSMHTDLFNHAPAQLLVNTGNGVPGRPSMGSWLSYGLGSEANDLPSFIVLKSGGALSGGAAMWNSGFLPSLHQGVPFRSQGDPILHVSSPPGVDGAAQRSSLDLIRELNKAQFAQVGDPEIATRINAYEMAFRMQARAPELMDMSQETQATLDLYGARPGDGKAAFANNCLLARRLAQRGVRFVQVYHGGWDHHSNVEGGLRSQCGQTDQACAALLQDLKQQGMLEDTLVVWGGEFGRTPMVESSAALGRSLGRDHHPQAYTMWLAGGGIRAGASIGRTDDLGFHVIEDGVHVHDLQATLLHCLGLDHKKLNFRFRGLDVRLTGVEEHHVVKKLLA</sequence>
<name>A0A518DPA4_9BACT</name>
<dbReference type="RefSeq" id="WP_145050733.1">
    <property type="nucleotide sequence ID" value="NZ_CP036433.1"/>
</dbReference>
<dbReference type="PANTHER" id="PTHR43737:SF1">
    <property type="entry name" value="DUF1501 DOMAIN-CONTAINING PROTEIN"/>
    <property type="match status" value="1"/>
</dbReference>